<dbReference type="STRING" id="104663.SAMN04488121_1021122"/>
<evidence type="ECO:0000256" key="1">
    <source>
        <dbReference type="SAM" id="Phobius"/>
    </source>
</evidence>
<dbReference type="Proteomes" id="UP000199045">
    <property type="component" value="Unassembled WGS sequence"/>
</dbReference>
<name>A0A1G7PC73_CHIFI</name>
<evidence type="ECO:0000313" key="2">
    <source>
        <dbReference type="EMBL" id="SDF83239.1"/>
    </source>
</evidence>
<accession>A0A1G7PC73</accession>
<keyword evidence="1" id="KW-1133">Transmembrane helix</keyword>
<dbReference type="EMBL" id="FNBN01000002">
    <property type="protein sequence ID" value="SDF83239.1"/>
    <property type="molecule type" value="Genomic_DNA"/>
</dbReference>
<keyword evidence="1" id="KW-0472">Membrane</keyword>
<protein>
    <submittedName>
        <fullName evidence="2">Uncharacterized protein</fullName>
    </submittedName>
</protein>
<organism evidence="2 3">
    <name type="scientific">Chitinophaga filiformis</name>
    <name type="common">Myxococcus filiformis</name>
    <name type="synonym">Flexibacter filiformis</name>
    <dbReference type="NCBI Taxonomy" id="104663"/>
    <lineage>
        <taxon>Bacteria</taxon>
        <taxon>Pseudomonadati</taxon>
        <taxon>Bacteroidota</taxon>
        <taxon>Chitinophagia</taxon>
        <taxon>Chitinophagales</taxon>
        <taxon>Chitinophagaceae</taxon>
        <taxon>Chitinophaga</taxon>
    </lineage>
</organism>
<proteinExistence type="predicted"/>
<evidence type="ECO:0000313" key="3">
    <source>
        <dbReference type="Proteomes" id="UP000199045"/>
    </source>
</evidence>
<keyword evidence="1" id="KW-0812">Transmembrane</keyword>
<gene>
    <name evidence="2" type="ORF">SAMN04488121_1021122</name>
</gene>
<reference evidence="2 3" key="1">
    <citation type="submission" date="2016-10" db="EMBL/GenBank/DDBJ databases">
        <authorList>
            <person name="de Groot N.N."/>
        </authorList>
    </citation>
    <scope>NUCLEOTIDE SEQUENCE [LARGE SCALE GENOMIC DNA]</scope>
    <source>
        <strain evidence="2 3">DSM 527</strain>
    </source>
</reference>
<feature type="transmembrane region" description="Helical" evidence="1">
    <location>
        <begin position="12"/>
        <end position="29"/>
    </location>
</feature>
<sequence>MAKLVNAGGINILVFGYFLLFYGQGIILYRGSILALQTHDAWSLLGFVNYVRILLLNLTPTMKEVTHHPGMRLRLLKISAYAVLLFISQSLQAQKKPLPPPPPPNKVYIEGCVKKNRLSFASRIKHYPFNLSAQIQLISFNGSVKITDYGEFSFSRVIDPALDRSLFLDDPDTIQAIPVGMKEIRTMTLAQIDTLTDVLYNYGYAGNIWTTSTSGCYIPRNAILFRDSNGKAIAFIEICFECEKTRESSDEISLGEMCDQKLGMLKALFRQVGIKYGIDK</sequence>
<dbReference type="AlphaFoldDB" id="A0A1G7PC73"/>